<evidence type="ECO:0008006" key="4">
    <source>
        <dbReference type="Google" id="ProtNLM"/>
    </source>
</evidence>
<keyword evidence="3" id="KW-1185">Reference proteome</keyword>
<feature type="chain" id="PRO_5046475202" description="C-type lysozyme inhibitor domain-containing protein" evidence="1">
    <location>
        <begin position="28"/>
        <end position="131"/>
    </location>
</feature>
<evidence type="ECO:0000313" key="2">
    <source>
        <dbReference type="EMBL" id="MET3794681.1"/>
    </source>
</evidence>
<gene>
    <name evidence="2" type="ORF">ABID37_004921</name>
</gene>
<evidence type="ECO:0000313" key="3">
    <source>
        <dbReference type="Proteomes" id="UP001549076"/>
    </source>
</evidence>
<reference evidence="2 3" key="1">
    <citation type="submission" date="2024-06" db="EMBL/GenBank/DDBJ databases">
        <title>Genomic Encyclopedia of Type Strains, Phase IV (KMG-IV): sequencing the most valuable type-strain genomes for metagenomic binning, comparative biology and taxonomic classification.</title>
        <authorList>
            <person name="Goeker M."/>
        </authorList>
    </citation>
    <scope>NUCLEOTIDE SEQUENCE [LARGE SCALE GENOMIC DNA]</scope>
    <source>
        <strain evidence="2 3">DSM 27865</strain>
    </source>
</reference>
<comment type="caution">
    <text evidence="2">The sequence shown here is derived from an EMBL/GenBank/DDBJ whole genome shotgun (WGS) entry which is preliminary data.</text>
</comment>
<keyword evidence="1" id="KW-0732">Signal</keyword>
<proteinExistence type="predicted"/>
<dbReference type="Proteomes" id="UP001549076">
    <property type="component" value="Unassembled WGS sequence"/>
</dbReference>
<feature type="signal peptide" evidence="1">
    <location>
        <begin position="1"/>
        <end position="27"/>
    </location>
</feature>
<organism evidence="2 3">
    <name type="scientific">Aquamicrobium terrae</name>
    <dbReference type="NCBI Taxonomy" id="1324945"/>
    <lineage>
        <taxon>Bacteria</taxon>
        <taxon>Pseudomonadati</taxon>
        <taxon>Pseudomonadota</taxon>
        <taxon>Alphaproteobacteria</taxon>
        <taxon>Hyphomicrobiales</taxon>
        <taxon>Phyllobacteriaceae</taxon>
        <taxon>Aquamicrobium</taxon>
    </lineage>
</organism>
<name>A0ABV2N775_9HYPH</name>
<protein>
    <recommendedName>
        <fullName evidence="4">C-type lysozyme inhibitor domain-containing protein</fullName>
    </recommendedName>
</protein>
<dbReference type="RefSeq" id="WP_354199591.1">
    <property type="nucleotide sequence ID" value="NZ_JBEPML010000027.1"/>
</dbReference>
<evidence type="ECO:0000256" key="1">
    <source>
        <dbReference type="SAM" id="SignalP"/>
    </source>
</evidence>
<dbReference type="EMBL" id="JBEPML010000027">
    <property type="protein sequence ID" value="MET3794681.1"/>
    <property type="molecule type" value="Genomic_DNA"/>
</dbReference>
<sequence>MNLCRMAKVAAALLPIVCAACVSNQGAKPLADKTLVDPTDGEGSAAMAIVTEKETAQPGTATYNCADGSMMTIRNLGTAIRILGPDGDDEELPAAPANQRSRYGLGVDAVVLDGPEALVVKGRHPPLTCTR</sequence>
<accession>A0ABV2N775</accession>